<evidence type="ECO:0000313" key="4">
    <source>
        <dbReference type="Proteomes" id="UP000018208"/>
    </source>
</evidence>
<organism evidence="2">
    <name type="scientific">Spironucleus salmonicida</name>
    <dbReference type="NCBI Taxonomy" id="348837"/>
    <lineage>
        <taxon>Eukaryota</taxon>
        <taxon>Metamonada</taxon>
        <taxon>Diplomonadida</taxon>
        <taxon>Hexamitidae</taxon>
        <taxon>Hexamitinae</taxon>
        <taxon>Spironucleus</taxon>
    </lineage>
</organism>
<feature type="coiled-coil region" evidence="1">
    <location>
        <begin position="486"/>
        <end position="520"/>
    </location>
</feature>
<reference evidence="2 3" key="1">
    <citation type="journal article" date="2014" name="PLoS Genet.">
        <title>The Genome of Spironucleus salmonicida Highlights a Fish Pathogen Adapted to Fluctuating Environments.</title>
        <authorList>
            <person name="Xu F."/>
            <person name="Jerlstrom-Hultqvist J."/>
            <person name="Einarsson E."/>
            <person name="Astvaldsson A."/>
            <person name="Svard S.G."/>
            <person name="Andersson J.O."/>
        </authorList>
    </citation>
    <scope>NUCLEOTIDE SEQUENCE</scope>
    <source>
        <strain evidence="3">ATCC 50377</strain>
    </source>
</reference>
<feature type="coiled-coil region" evidence="1">
    <location>
        <begin position="19"/>
        <end position="53"/>
    </location>
</feature>
<protein>
    <submittedName>
        <fullName evidence="2">Uncharacterized protein</fullName>
    </submittedName>
</protein>
<dbReference type="VEuPathDB" id="GiardiaDB:SS50377_24893"/>
<reference evidence="3" key="2">
    <citation type="submission" date="2020-12" db="EMBL/GenBank/DDBJ databases">
        <title>New Spironucleus salmonicida genome in near-complete chromosomes.</title>
        <authorList>
            <person name="Xu F."/>
            <person name="Kurt Z."/>
            <person name="Jimenez-Gonzalez A."/>
            <person name="Astvaldsson A."/>
            <person name="Andersson J.O."/>
            <person name="Svard S.G."/>
        </authorList>
    </citation>
    <scope>NUCLEOTIDE SEQUENCE</scope>
    <source>
        <strain evidence="3">ATCC 50377</strain>
    </source>
</reference>
<evidence type="ECO:0000313" key="2">
    <source>
        <dbReference type="EMBL" id="EST43426.1"/>
    </source>
</evidence>
<evidence type="ECO:0000313" key="3">
    <source>
        <dbReference type="EMBL" id="KAH0572780.1"/>
    </source>
</evidence>
<dbReference type="AlphaFoldDB" id="V6LI87"/>
<gene>
    <name evidence="2" type="ORF">SS50377_16786</name>
    <name evidence="3" type="ORF">SS50377_24893</name>
</gene>
<keyword evidence="4" id="KW-1185">Reference proteome</keyword>
<dbReference type="EMBL" id="AUWU02000005">
    <property type="protein sequence ID" value="KAH0572780.1"/>
    <property type="molecule type" value="Genomic_DNA"/>
</dbReference>
<keyword evidence="1" id="KW-0175">Coiled coil</keyword>
<sequence>MEQTELGVTLDFQVILLKYQQILQQKNQLQRALVELESRNQEQQTIIFKLQNQHQHECSKASGLKLQIHRSQTNLTESALSHNQQTTQLATQLQESQKELFTSKSDIINKDNQLQKIKKEVQDLTSENERLLTRTYDLQTQIAKDVINPHASYNKQYQNLIYTQLEQENELLRALCNQNKIDTSPLAQLQQKFCTHKRVLDAQFKSETVQQVDALQRQLQTEVERLQIDVQCAEIGAGAQKATDSFWREQQVLLIARCKNQQTKTGVKGLEVHALLAQVRELMDDLQTARILQNLQDLNAAELAIALGAQVSKTSGCQVEVRALRAENAEIHASSAHEIRSLCEMFSIKICSLLDEISLQDQSIDKIGAAVGGDELEIYQVAQAQFNSQLKQKLLRSKLQKRCFLRKLIVTLRANQMIQGNFYTQITSLEAQLQEQKDLLVRFQEESEARERVFSEERSAQQELLQAMERSEKNFLQQEASMRDMLDVERLKMRCLETENDKLNASLREVEKVAETYREKFGRVM</sequence>
<name>V6LI87_9EUKA</name>
<evidence type="ECO:0000256" key="1">
    <source>
        <dbReference type="SAM" id="Coils"/>
    </source>
</evidence>
<feature type="coiled-coil region" evidence="1">
    <location>
        <begin position="107"/>
        <end position="134"/>
    </location>
</feature>
<dbReference type="EMBL" id="KI546136">
    <property type="protein sequence ID" value="EST43426.1"/>
    <property type="molecule type" value="Genomic_DNA"/>
</dbReference>
<proteinExistence type="predicted"/>
<accession>V6LI87</accession>
<dbReference type="Proteomes" id="UP000018208">
    <property type="component" value="Unassembled WGS sequence"/>
</dbReference>